<protein>
    <submittedName>
        <fullName evidence="2">Uncharacterized protein</fullName>
    </submittedName>
</protein>
<dbReference type="EMBL" id="CR522870">
    <property type="protein sequence ID" value="CAG36689.1"/>
    <property type="molecule type" value="Genomic_DNA"/>
</dbReference>
<feature type="signal peptide" evidence="1">
    <location>
        <begin position="1"/>
        <end position="26"/>
    </location>
</feature>
<gene>
    <name evidence="2" type="ordered locus">DP1960</name>
</gene>
<accession>Q6ALT6</accession>
<feature type="chain" id="PRO_5004270877" evidence="1">
    <location>
        <begin position="27"/>
        <end position="182"/>
    </location>
</feature>
<keyword evidence="3" id="KW-1185">Reference proteome</keyword>
<dbReference type="Proteomes" id="UP000000602">
    <property type="component" value="Chromosome"/>
</dbReference>
<reference evidence="3" key="1">
    <citation type="journal article" date="2004" name="Environ. Microbiol.">
        <title>The genome of Desulfotalea psychrophila, a sulfate-reducing bacterium from permanently cold Arctic sediments.</title>
        <authorList>
            <person name="Rabus R."/>
            <person name="Ruepp A."/>
            <person name="Frickey T."/>
            <person name="Rattei T."/>
            <person name="Fartmann B."/>
            <person name="Stark M."/>
            <person name="Bauer M."/>
            <person name="Zibat A."/>
            <person name="Lombardot T."/>
            <person name="Becker I."/>
            <person name="Amann J."/>
            <person name="Gellner K."/>
            <person name="Teeling H."/>
            <person name="Leuschner W.D."/>
            <person name="Gloeckner F.-O."/>
            <person name="Lupas A.N."/>
            <person name="Amann R."/>
            <person name="Klenk H.-P."/>
        </authorList>
    </citation>
    <scope>NUCLEOTIDE SEQUENCE [LARGE SCALE GENOMIC DNA]</scope>
    <source>
        <strain evidence="3">DSM 12343 / LSv54</strain>
    </source>
</reference>
<dbReference type="AlphaFoldDB" id="Q6ALT6"/>
<dbReference type="HOGENOM" id="CLU_1479807_0_0_7"/>
<evidence type="ECO:0000313" key="3">
    <source>
        <dbReference type="Proteomes" id="UP000000602"/>
    </source>
</evidence>
<evidence type="ECO:0000256" key="1">
    <source>
        <dbReference type="SAM" id="SignalP"/>
    </source>
</evidence>
<sequence length="182" mass="19093">MKKTLSTFMALVVPMSVVLMAGSAMASNTDDQAVTLDVQAIEELELSAAVILTFNATNLEAFEGPRVSGDYVIGKDDFQITDANSTYSVTTNSPDSQKITAYLDTAITAADLKLYVALASESVTSEGEVELTSVVTAGPATLVTGLKQIADFEQVITYRATATVATPVAPITPVVTFTLIDA</sequence>
<keyword evidence="1" id="KW-0732">Signal</keyword>
<name>Q6ALT6_DESPS</name>
<dbReference type="KEGG" id="dps:DP1960"/>
<evidence type="ECO:0000313" key="2">
    <source>
        <dbReference type="EMBL" id="CAG36689.1"/>
    </source>
</evidence>
<proteinExistence type="predicted"/>
<organism evidence="2 3">
    <name type="scientific">Desulfotalea psychrophila (strain LSv54 / DSM 12343)</name>
    <dbReference type="NCBI Taxonomy" id="177439"/>
    <lineage>
        <taxon>Bacteria</taxon>
        <taxon>Pseudomonadati</taxon>
        <taxon>Thermodesulfobacteriota</taxon>
        <taxon>Desulfobulbia</taxon>
        <taxon>Desulfobulbales</taxon>
        <taxon>Desulfocapsaceae</taxon>
        <taxon>Desulfotalea</taxon>
    </lineage>
</organism>